<organism evidence="2 3">
    <name type="scientific">Candidatus Brevifilum fermentans</name>
    <dbReference type="NCBI Taxonomy" id="1986204"/>
    <lineage>
        <taxon>Bacteria</taxon>
        <taxon>Bacillati</taxon>
        <taxon>Chloroflexota</taxon>
        <taxon>Anaerolineae</taxon>
        <taxon>Anaerolineales</taxon>
        <taxon>Anaerolineaceae</taxon>
        <taxon>Candidatus Brevifilum</taxon>
    </lineage>
</organism>
<accession>A0A1Y6K3V8</accession>
<dbReference type="RefSeq" id="WP_087862217.1">
    <property type="nucleotide sequence ID" value="NZ_LT859958.1"/>
</dbReference>
<protein>
    <submittedName>
        <fullName evidence="2">Alpha/beta hydrolase fold protein</fullName>
    </submittedName>
</protein>
<dbReference type="SUPFAM" id="SSF53474">
    <property type="entry name" value="alpha/beta-Hydrolases"/>
    <property type="match status" value="1"/>
</dbReference>
<gene>
    <name evidence="2" type="ORF">CFX1CAM_1296</name>
</gene>
<dbReference type="PRINTS" id="PR00412">
    <property type="entry name" value="EPOXHYDRLASE"/>
</dbReference>
<dbReference type="EMBL" id="LT859958">
    <property type="protein sequence ID" value="SMX54361.1"/>
    <property type="molecule type" value="Genomic_DNA"/>
</dbReference>
<keyword evidence="3" id="KW-1185">Reference proteome</keyword>
<dbReference type="Proteomes" id="UP000195514">
    <property type="component" value="Chromosome I"/>
</dbReference>
<evidence type="ECO:0000313" key="2">
    <source>
        <dbReference type="EMBL" id="SMX54361.1"/>
    </source>
</evidence>
<dbReference type="InterPro" id="IPR000639">
    <property type="entry name" value="Epox_hydrolase-like"/>
</dbReference>
<sequence length="305" mass="34612">MSKRNTIYQTPMEPWPALARYGQQIELKKPALRLFFFDTGQVNKPVLMMIHGLGDEADTWRHVYAPLSDNFRVIALDLPGFGRSDKLDVDYTPNYFLSAIVGLMNQLAIPDATLMGSSLGGILAHQIALSHPERINGLVLVGGSMFQPQTMQDWSLRLMSLPAVGKWLYTRLRNDPDAAYASLNNVYHQIEALPQEDRSFLYYRVNQRVWDDGQRRAYLSTLRNLAPWIKHLQADLPAKLKNFQHPTLVIRGEFDLLFSEANSDAIVNIQPNARKAIIQGAGHLPHQEAPGAFLSLIQKWFSEKF</sequence>
<proteinExistence type="predicted"/>
<keyword evidence="2" id="KW-0378">Hydrolase</keyword>
<dbReference type="AlphaFoldDB" id="A0A1Y6K3V8"/>
<reference evidence="3" key="1">
    <citation type="submission" date="2017-05" db="EMBL/GenBank/DDBJ databases">
        <authorList>
            <person name="Kirkegaard R."/>
            <person name="Mcilroy J S."/>
        </authorList>
    </citation>
    <scope>NUCLEOTIDE SEQUENCE [LARGE SCALE GENOMIC DNA]</scope>
</reference>
<evidence type="ECO:0000313" key="3">
    <source>
        <dbReference type="Proteomes" id="UP000195514"/>
    </source>
</evidence>
<dbReference type="OrthoDB" id="9808398at2"/>
<dbReference type="KEGG" id="abat:CFX1CAM_1296"/>
<dbReference type="PANTHER" id="PTHR46438">
    <property type="entry name" value="ALPHA/BETA-HYDROLASES SUPERFAMILY PROTEIN"/>
    <property type="match status" value="1"/>
</dbReference>
<dbReference type="Pfam" id="PF00561">
    <property type="entry name" value="Abhydrolase_1"/>
    <property type="match status" value="1"/>
</dbReference>
<evidence type="ECO:0000259" key="1">
    <source>
        <dbReference type="Pfam" id="PF00561"/>
    </source>
</evidence>
<name>A0A1Y6K3V8_9CHLR</name>
<dbReference type="InterPro" id="IPR000073">
    <property type="entry name" value="AB_hydrolase_1"/>
</dbReference>
<dbReference type="InterPro" id="IPR029058">
    <property type="entry name" value="AB_hydrolase_fold"/>
</dbReference>
<dbReference type="GO" id="GO:0016787">
    <property type="term" value="F:hydrolase activity"/>
    <property type="evidence" value="ECO:0007669"/>
    <property type="project" value="UniProtKB-KW"/>
</dbReference>
<feature type="domain" description="AB hydrolase-1" evidence="1">
    <location>
        <begin position="45"/>
        <end position="289"/>
    </location>
</feature>
<dbReference type="Gene3D" id="3.40.50.1820">
    <property type="entry name" value="alpha/beta hydrolase"/>
    <property type="match status" value="1"/>
</dbReference>
<dbReference type="PRINTS" id="PR00111">
    <property type="entry name" value="ABHYDROLASE"/>
</dbReference>